<dbReference type="OrthoDB" id="1915887at2759"/>
<comment type="caution">
    <text evidence="4">The sequence shown here is derived from an EMBL/GenBank/DDBJ whole genome shotgun (WGS) entry which is preliminary data.</text>
</comment>
<dbReference type="InterPro" id="IPR007745">
    <property type="entry name" value="Cyt_c_oxidase_Cu-chaperone"/>
</dbReference>
<keyword evidence="5" id="KW-1185">Reference proteome</keyword>
<evidence type="ECO:0000256" key="3">
    <source>
        <dbReference type="ARBA" id="ARBA00023157"/>
    </source>
</evidence>
<dbReference type="GO" id="GO:0005507">
    <property type="term" value="F:copper ion binding"/>
    <property type="evidence" value="ECO:0007669"/>
    <property type="project" value="InterPro"/>
</dbReference>
<reference evidence="4" key="1">
    <citation type="submission" date="2021-01" db="EMBL/GenBank/DDBJ databases">
        <authorList>
            <consortium name="Genoscope - CEA"/>
            <person name="William W."/>
        </authorList>
    </citation>
    <scope>NUCLEOTIDE SEQUENCE</scope>
</reference>
<evidence type="ECO:0000256" key="1">
    <source>
        <dbReference type="ARBA" id="ARBA00004569"/>
    </source>
</evidence>
<keyword evidence="2" id="KW-0496">Mitochondrion</keyword>
<comment type="subcellular location">
    <subcellularLocation>
        <location evidence="1">Mitochondrion intermembrane space</location>
    </subcellularLocation>
</comment>
<accession>A0A8S1MYH6</accession>
<dbReference type="AlphaFoldDB" id="A0A8S1MYH6"/>
<evidence type="ECO:0000313" key="4">
    <source>
        <dbReference type="EMBL" id="CAD8084252.1"/>
    </source>
</evidence>
<protein>
    <recommendedName>
        <fullName evidence="6">Cytochrome c oxidase copper chaperone</fullName>
    </recommendedName>
</protein>
<organism evidence="4 5">
    <name type="scientific">Paramecium sonneborni</name>
    <dbReference type="NCBI Taxonomy" id="65129"/>
    <lineage>
        <taxon>Eukaryota</taxon>
        <taxon>Sar</taxon>
        <taxon>Alveolata</taxon>
        <taxon>Ciliophora</taxon>
        <taxon>Intramacronucleata</taxon>
        <taxon>Oligohymenophorea</taxon>
        <taxon>Peniculida</taxon>
        <taxon>Parameciidae</taxon>
        <taxon>Paramecium</taxon>
    </lineage>
</organism>
<dbReference type="GO" id="GO:0016531">
    <property type="term" value="F:copper chaperone activity"/>
    <property type="evidence" value="ECO:0007669"/>
    <property type="project" value="InterPro"/>
</dbReference>
<dbReference type="EMBL" id="CAJJDN010000046">
    <property type="protein sequence ID" value="CAD8084252.1"/>
    <property type="molecule type" value="Genomic_DNA"/>
</dbReference>
<keyword evidence="3" id="KW-1015">Disulfide bond</keyword>
<evidence type="ECO:0000256" key="2">
    <source>
        <dbReference type="ARBA" id="ARBA00023128"/>
    </source>
</evidence>
<gene>
    <name evidence="4" type="ORF">PSON_ATCC_30995.1.T0460154</name>
</gene>
<sequence length="55" mass="6329">MGSSNSKADQLISICQETRDIRNMCIFKSGENNCKKEIDKHIICMKEKGFVLQQH</sequence>
<dbReference type="Proteomes" id="UP000692954">
    <property type="component" value="Unassembled WGS sequence"/>
</dbReference>
<dbReference type="GO" id="GO:0005758">
    <property type="term" value="C:mitochondrial intermembrane space"/>
    <property type="evidence" value="ECO:0007669"/>
    <property type="project" value="UniProtKB-SubCell"/>
</dbReference>
<name>A0A8S1MYH6_9CILI</name>
<dbReference type="Pfam" id="PF05051">
    <property type="entry name" value="COX17"/>
    <property type="match status" value="1"/>
</dbReference>
<evidence type="ECO:0008006" key="6">
    <source>
        <dbReference type="Google" id="ProtNLM"/>
    </source>
</evidence>
<proteinExistence type="predicted"/>
<evidence type="ECO:0000313" key="5">
    <source>
        <dbReference type="Proteomes" id="UP000692954"/>
    </source>
</evidence>